<gene>
    <name evidence="1" type="ORF">ACM44_09075</name>
</gene>
<comment type="caution">
    <text evidence="1">The sequence shown here is derived from an EMBL/GenBank/DDBJ whole genome shotgun (WGS) entry which is preliminary data.</text>
</comment>
<name>A0A0J7IY02_9FLAO</name>
<dbReference type="PROSITE" id="PS51257">
    <property type="entry name" value="PROKAR_LIPOPROTEIN"/>
    <property type="match status" value="1"/>
</dbReference>
<dbReference type="Proteomes" id="UP000035900">
    <property type="component" value="Unassembled WGS sequence"/>
</dbReference>
<reference evidence="1 2" key="1">
    <citation type="journal article" date="2004" name="Int. J. Syst. Evol. Microbiol.">
        <title>Kaistella koreensis gen. nov., sp. nov., a novel member of the Chryseobacterium-Bergeyella-Riemerella branch.</title>
        <authorList>
            <person name="Kim M.K."/>
            <person name="Im W.T."/>
            <person name="Shin Y.K."/>
            <person name="Lim J.H."/>
            <person name="Kim S.H."/>
            <person name="Lee B.C."/>
            <person name="Park M.Y."/>
            <person name="Lee K.Y."/>
            <person name="Lee S.T."/>
        </authorList>
    </citation>
    <scope>NUCLEOTIDE SEQUENCE [LARGE SCALE GENOMIC DNA]</scope>
    <source>
        <strain evidence="1 2">CCUG 49689</strain>
    </source>
</reference>
<sequence length="174" mass="20139">MKRIILFYLSIILIFSLQSCIVSKNPNMGFFDNPYYDYKDAKFVSINVPVWLAKPFVKKALREDGESEEIVAIVKKISKLKVMTIENGNQEMVADFSKYLTKNNFEEWMTIKKEKETINFQAKQKGDEIRNLLITVASGSKLVYVDVRGKFTAEDISRVINFSEKNDMKKLVSK</sequence>
<keyword evidence="2" id="KW-1185">Reference proteome</keyword>
<organism evidence="1 2">
    <name type="scientific">Chryseobacterium koreense CCUG 49689</name>
    <dbReference type="NCBI Taxonomy" id="1304281"/>
    <lineage>
        <taxon>Bacteria</taxon>
        <taxon>Pseudomonadati</taxon>
        <taxon>Bacteroidota</taxon>
        <taxon>Flavobacteriia</taxon>
        <taxon>Flavobacteriales</taxon>
        <taxon>Weeksellaceae</taxon>
        <taxon>Chryseobacterium group</taxon>
        <taxon>Chryseobacterium</taxon>
    </lineage>
</organism>
<evidence type="ECO:0000313" key="2">
    <source>
        <dbReference type="Proteomes" id="UP000035900"/>
    </source>
</evidence>
<dbReference type="RefSeq" id="WP_048499749.1">
    <property type="nucleotide sequence ID" value="NZ_LFNG01000011.1"/>
</dbReference>
<dbReference type="AlphaFoldDB" id="A0A0J7IY02"/>
<accession>A0A0J7IY02</accession>
<proteinExistence type="predicted"/>
<protein>
    <recommendedName>
        <fullName evidence="3">DUF4252 domain-containing protein</fullName>
    </recommendedName>
</protein>
<evidence type="ECO:0008006" key="3">
    <source>
        <dbReference type="Google" id="ProtNLM"/>
    </source>
</evidence>
<dbReference type="InterPro" id="IPR025348">
    <property type="entry name" value="DUF4252"/>
</dbReference>
<dbReference type="Pfam" id="PF14060">
    <property type="entry name" value="DUF4252"/>
    <property type="match status" value="1"/>
</dbReference>
<evidence type="ECO:0000313" key="1">
    <source>
        <dbReference type="EMBL" id="KMQ71113.1"/>
    </source>
</evidence>
<dbReference type="EMBL" id="LFNG01000011">
    <property type="protein sequence ID" value="KMQ71113.1"/>
    <property type="molecule type" value="Genomic_DNA"/>
</dbReference>
<dbReference type="PATRIC" id="fig|1304281.5.peg.1949"/>